<dbReference type="Proteomes" id="UP000011014">
    <property type="component" value="Unassembled WGS sequence"/>
</dbReference>
<keyword evidence="1" id="KW-0732">Signal</keyword>
<gene>
    <name evidence="2" type="ORF">GSOID_T00032365001</name>
</gene>
<dbReference type="EMBL" id="FN655216">
    <property type="protein sequence ID" value="CBY38423.1"/>
    <property type="molecule type" value="Genomic_DNA"/>
</dbReference>
<evidence type="ECO:0000313" key="2">
    <source>
        <dbReference type="EMBL" id="CBY38423.1"/>
    </source>
</evidence>
<feature type="chain" id="PRO_5003194071" evidence="1">
    <location>
        <begin position="25"/>
        <end position="181"/>
    </location>
</feature>
<protein>
    <submittedName>
        <fullName evidence="2">Uncharacterized protein</fullName>
    </submittedName>
</protein>
<evidence type="ECO:0000256" key="1">
    <source>
        <dbReference type="SAM" id="SignalP"/>
    </source>
</evidence>
<name>E4YSI4_OIKDI</name>
<reference evidence="2" key="1">
    <citation type="journal article" date="2010" name="Science">
        <title>Plasticity of animal genome architecture unmasked by rapid evolution of a pelagic tunicate.</title>
        <authorList>
            <person name="Denoeud F."/>
            <person name="Henriet S."/>
            <person name="Mungpakdee S."/>
            <person name="Aury J.M."/>
            <person name="Da Silva C."/>
            <person name="Brinkmann H."/>
            <person name="Mikhaleva J."/>
            <person name="Olsen L.C."/>
            <person name="Jubin C."/>
            <person name="Canestro C."/>
            <person name="Bouquet J.M."/>
            <person name="Danks G."/>
            <person name="Poulain J."/>
            <person name="Campsteijn C."/>
            <person name="Adamski M."/>
            <person name="Cross I."/>
            <person name="Yadetie F."/>
            <person name="Muffato M."/>
            <person name="Louis A."/>
            <person name="Butcher S."/>
            <person name="Tsagkogeorga G."/>
            <person name="Konrad A."/>
            <person name="Singh S."/>
            <person name="Jensen M.F."/>
            <person name="Cong E.H."/>
            <person name="Eikeseth-Otteraa H."/>
            <person name="Noel B."/>
            <person name="Anthouard V."/>
            <person name="Porcel B.M."/>
            <person name="Kachouri-Lafond R."/>
            <person name="Nishino A."/>
            <person name="Ugolini M."/>
            <person name="Chourrout P."/>
            <person name="Nishida H."/>
            <person name="Aasland R."/>
            <person name="Huzurbazar S."/>
            <person name="Westhof E."/>
            <person name="Delsuc F."/>
            <person name="Lehrach H."/>
            <person name="Reinhardt R."/>
            <person name="Weissenbach J."/>
            <person name="Roy S.W."/>
            <person name="Artiguenave F."/>
            <person name="Postlethwait J.H."/>
            <person name="Manak J.R."/>
            <person name="Thompson E.M."/>
            <person name="Jaillon O."/>
            <person name="Du Pasquier L."/>
            <person name="Boudinot P."/>
            <person name="Liberles D.A."/>
            <person name="Volff J.N."/>
            <person name="Philippe H."/>
            <person name="Lenhard B."/>
            <person name="Roest Crollius H."/>
            <person name="Wincker P."/>
            <person name="Chourrout D."/>
        </authorList>
    </citation>
    <scope>NUCLEOTIDE SEQUENCE [LARGE SCALE GENOMIC DNA]</scope>
</reference>
<feature type="signal peptide" evidence="1">
    <location>
        <begin position="1"/>
        <end position="24"/>
    </location>
</feature>
<dbReference type="AlphaFoldDB" id="E4YSI4"/>
<sequence length="181" mass="20832">MAANSTPTIASLIILALARPKTIASEVLQLIQICEQKLTRAKSINAALFIKNWSTAKVKKLFLIVTFQKRDVLLENARRKLLIFPLKLQLSETVTTRRKHQTRLLTIKNQKRLTMSTTLEMETRRSLLEAFLESLLLQSSLLLFSTSKRRNETTKDQNIQRAQLLSKLEKKSNDELAEFHD</sequence>
<accession>E4YSI4</accession>
<proteinExistence type="predicted"/>
<organism evidence="2">
    <name type="scientific">Oikopleura dioica</name>
    <name type="common">Tunicate</name>
    <dbReference type="NCBI Taxonomy" id="34765"/>
    <lineage>
        <taxon>Eukaryota</taxon>
        <taxon>Metazoa</taxon>
        <taxon>Chordata</taxon>
        <taxon>Tunicata</taxon>
        <taxon>Appendicularia</taxon>
        <taxon>Copelata</taxon>
        <taxon>Oikopleuridae</taxon>
        <taxon>Oikopleura</taxon>
    </lineage>
</organism>